<name>A0ABT6DHC9_9BACT</name>
<gene>
    <name evidence="2" type="ORF">NWE73_04740</name>
</gene>
<feature type="chain" id="PRO_5046704880" evidence="1">
    <location>
        <begin position="20"/>
        <end position="142"/>
    </location>
</feature>
<keyword evidence="3" id="KW-1185">Reference proteome</keyword>
<dbReference type="RefSeq" id="WP_277577133.1">
    <property type="nucleotide sequence ID" value="NZ_JANRMI010000001.1"/>
</dbReference>
<dbReference type="Proteomes" id="UP001152321">
    <property type="component" value="Unassembled WGS sequence"/>
</dbReference>
<protein>
    <submittedName>
        <fullName evidence="2">Uncharacterized protein</fullName>
    </submittedName>
</protein>
<dbReference type="EMBL" id="JANRMI010000001">
    <property type="protein sequence ID" value="MDG0815660.1"/>
    <property type="molecule type" value="Genomic_DNA"/>
</dbReference>
<comment type="caution">
    <text evidence="2">The sequence shown here is derived from an EMBL/GenBank/DDBJ whole genome shotgun (WGS) entry which is preliminary data.</text>
</comment>
<keyword evidence="1" id="KW-0732">Signal</keyword>
<reference evidence="2" key="1">
    <citation type="submission" date="2022-08" db="EMBL/GenBank/DDBJ databases">
        <title>Novel Bdellovibrio Species Isolated from Svalbard: Designation Bdellovibrio svalbardensis.</title>
        <authorList>
            <person name="Mitchell R.J."/>
            <person name="Choi S.Y."/>
        </authorList>
    </citation>
    <scope>NUCLEOTIDE SEQUENCE</scope>
    <source>
        <strain evidence="2">PAP01</strain>
    </source>
</reference>
<evidence type="ECO:0000313" key="2">
    <source>
        <dbReference type="EMBL" id="MDG0815660.1"/>
    </source>
</evidence>
<evidence type="ECO:0000256" key="1">
    <source>
        <dbReference type="SAM" id="SignalP"/>
    </source>
</evidence>
<organism evidence="2 3">
    <name type="scientific">Bdellovibrio svalbardensis</name>
    <dbReference type="NCBI Taxonomy" id="2972972"/>
    <lineage>
        <taxon>Bacteria</taxon>
        <taxon>Pseudomonadati</taxon>
        <taxon>Bdellovibrionota</taxon>
        <taxon>Bdellovibrionia</taxon>
        <taxon>Bdellovibrionales</taxon>
        <taxon>Pseudobdellovibrionaceae</taxon>
        <taxon>Bdellovibrio</taxon>
    </lineage>
</organism>
<feature type="signal peptide" evidence="1">
    <location>
        <begin position="1"/>
        <end position="19"/>
    </location>
</feature>
<evidence type="ECO:0000313" key="3">
    <source>
        <dbReference type="Proteomes" id="UP001152321"/>
    </source>
</evidence>
<sequence length="142" mass="15578">MRKLVLAFAGLLLSSNAFAFTDSATINATKSLIAHVQTQGTLQERNATLERYKEFLSNRLNTFEMPEDALNVDDELAMEFASLNEFESYVMNIDLRKLNQKSCAAAKARVEAATGASQDQLSKGQIGSEALLAQEIINALCK</sequence>
<accession>A0ABT6DHC9</accession>
<proteinExistence type="predicted"/>